<dbReference type="HOGENOM" id="CLU_1129359_0_0_1"/>
<dbReference type="EMBL" id="KN832879">
    <property type="protein sequence ID" value="KIM99174.1"/>
    <property type="molecule type" value="Genomic_DNA"/>
</dbReference>
<dbReference type="AlphaFoldDB" id="A0A0C3H7F9"/>
<organism evidence="2 3">
    <name type="scientific">Oidiodendron maius (strain Zn)</name>
    <dbReference type="NCBI Taxonomy" id="913774"/>
    <lineage>
        <taxon>Eukaryota</taxon>
        <taxon>Fungi</taxon>
        <taxon>Dikarya</taxon>
        <taxon>Ascomycota</taxon>
        <taxon>Pezizomycotina</taxon>
        <taxon>Leotiomycetes</taxon>
        <taxon>Leotiomycetes incertae sedis</taxon>
        <taxon>Myxotrichaceae</taxon>
        <taxon>Oidiodendron</taxon>
    </lineage>
</organism>
<protein>
    <submittedName>
        <fullName evidence="2">Uncharacterized protein</fullName>
    </submittedName>
</protein>
<evidence type="ECO:0000256" key="1">
    <source>
        <dbReference type="SAM" id="MobiDB-lite"/>
    </source>
</evidence>
<feature type="region of interest" description="Disordered" evidence="1">
    <location>
        <begin position="1"/>
        <end position="23"/>
    </location>
</feature>
<evidence type="ECO:0000313" key="3">
    <source>
        <dbReference type="Proteomes" id="UP000054321"/>
    </source>
</evidence>
<keyword evidence="3" id="KW-1185">Reference proteome</keyword>
<dbReference type="OrthoDB" id="4196148at2759"/>
<gene>
    <name evidence="2" type="ORF">OIDMADRAFT_181586</name>
</gene>
<sequence>MDGSDTHALPTYDRNVAPRYDPNTSTANPAGWMTITIDPTGMVVKKLPASDSAPLYYLSKTLLHVNMGTSIHVKRAAGDAGADSSLDVWAIGDHYIAPTHTHRKLFKEILVARSHGLFVWARLREIVWDFSTRVALKKGEGMDGLKAGGSTGLTDPVYLIGTANGPGTRRKTLFQSLSGKWICYEPNEEGETIALEREGGAECAGMPVLSIQRELDQDMLDFLISAWLVTLWGELGKRVRRLSKGR</sequence>
<dbReference type="Proteomes" id="UP000054321">
    <property type="component" value="Unassembled WGS sequence"/>
</dbReference>
<dbReference type="InParanoid" id="A0A0C3H7F9"/>
<accession>A0A0C3H7F9</accession>
<evidence type="ECO:0000313" key="2">
    <source>
        <dbReference type="EMBL" id="KIM99174.1"/>
    </source>
</evidence>
<proteinExistence type="predicted"/>
<reference evidence="2 3" key="1">
    <citation type="submission" date="2014-04" db="EMBL/GenBank/DDBJ databases">
        <authorList>
            <consortium name="DOE Joint Genome Institute"/>
            <person name="Kuo A."/>
            <person name="Martino E."/>
            <person name="Perotto S."/>
            <person name="Kohler A."/>
            <person name="Nagy L.G."/>
            <person name="Floudas D."/>
            <person name="Copeland A."/>
            <person name="Barry K.W."/>
            <person name="Cichocki N."/>
            <person name="Veneault-Fourrey C."/>
            <person name="LaButti K."/>
            <person name="Lindquist E.A."/>
            <person name="Lipzen A."/>
            <person name="Lundell T."/>
            <person name="Morin E."/>
            <person name="Murat C."/>
            <person name="Sun H."/>
            <person name="Tunlid A."/>
            <person name="Henrissat B."/>
            <person name="Grigoriev I.V."/>
            <person name="Hibbett D.S."/>
            <person name="Martin F."/>
            <person name="Nordberg H.P."/>
            <person name="Cantor M.N."/>
            <person name="Hua S.X."/>
        </authorList>
    </citation>
    <scope>NUCLEOTIDE SEQUENCE [LARGE SCALE GENOMIC DNA]</scope>
    <source>
        <strain evidence="2 3">Zn</strain>
    </source>
</reference>
<reference evidence="3" key="2">
    <citation type="submission" date="2015-01" db="EMBL/GenBank/DDBJ databases">
        <title>Evolutionary Origins and Diversification of the Mycorrhizal Mutualists.</title>
        <authorList>
            <consortium name="DOE Joint Genome Institute"/>
            <consortium name="Mycorrhizal Genomics Consortium"/>
            <person name="Kohler A."/>
            <person name="Kuo A."/>
            <person name="Nagy L.G."/>
            <person name="Floudas D."/>
            <person name="Copeland A."/>
            <person name="Barry K.W."/>
            <person name="Cichocki N."/>
            <person name="Veneault-Fourrey C."/>
            <person name="LaButti K."/>
            <person name="Lindquist E.A."/>
            <person name="Lipzen A."/>
            <person name="Lundell T."/>
            <person name="Morin E."/>
            <person name="Murat C."/>
            <person name="Riley R."/>
            <person name="Ohm R."/>
            <person name="Sun H."/>
            <person name="Tunlid A."/>
            <person name="Henrissat B."/>
            <person name="Grigoriev I.V."/>
            <person name="Hibbett D.S."/>
            <person name="Martin F."/>
        </authorList>
    </citation>
    <scope>NUCLEOTIDE SEQUENCE [LARGE SCALE GENOMIC DNA]</scope>
    <source>
        <strain evidence="3">Zn</strain>
    </source>
</reference>
<name>A0A0C3H7F9_OIDMZ</name>